<accession>A0ABZ1HWP5</accession>
<name>A0ABZ1HWP5_9PSEU</name>
<dbReference type="Gene3D" id="1.20.1290.10">
    <property type="entry name" value="AhpD-like"/>
    <property type="match status" value="1"/>
</dbReference>
<feature type="domain" description="Carboxymuconolactone decarboxylase-like" evidence="1">
    <location>
        <begin position="37"/>
        <end position="104"/>
    </location>
</feature>
<proteinExistence type="predicted"/>
<evidence type="ECO:0000313" key="2">
    <source>
        <dbReference type="EMBL" id="WSE26622.1"/>
    </source>
</evidence>
<dbReference type="PANTHER" id="PTHR33930:SF2">
    <property type="entry name" value="BLR3452 PROTEIN"/>
    <property type="match status" value="1"/>
</dbReference>
<dbReference type="InterPro" id="IPR029032">
    <property type="entry name" value="AhpD-like"/>
</dbReference>
<keyword evidence="3" id="KW-1185">Reference proteome</keyword>
<dbReference type="PANTHER" id="PTHR33930">
    <property type="entry name" value="ALKYL HYDROPEROXIDE REDUCTASE AHPD"/>
    <property type="match status" value="1"/>
</dbReference>
<sequence length="131" mass="14873">MSDNGTDVDRQNKLRETFLAERGYWNTFWEGLLSLDPDFFEAYLNFSAVPWRKGVLEPKVKELIYTAIDASTTHLYEPGLRQHIRNALGYGATKEEIMEVLELTSVLGIHTCTLGVPVLMEELAAHEQKTA</sequence>
<evidence type="ECO:0000313" key="3">
    <source>
        <dbReference type="Proteomes" id="UP001330812"/>
    </source>
</evidence>
<dbReference type="Proteomes" id="UP001330812">
    <property type="component" value="Chromosome"/>
</dbReference>
<dbReference type="SUPFAM" id="SSF69118">
    <property type="entry name" value="AhpD-like"/>
    <property type="match status" value="1"/>
</dbReference>
<gene>
    <name evidence="2" type="ORF">VSH64_27480</name>
</gene>
<dbReference type="Pfam" id="PF02627">
    <property type="entry name" value="CMD"/>
    <property type="match status" value="1"/>
</dbReference>
<protein>
    <submittedName>
        <fullName evidence="2">Carboxymuconolactone decarboxylase family protein</fullName>
    </submittedName>
</protein>
<evidence type="ECO:0000259" key="1">
    <source>
        <dbReference type="Pfam" id="PF02627"/>
    </source>
</evidence>
<dbReference type="EMBL" id="CP142149">
    <property type="protein sequence ID" value="WSE26622.1"/>
    <property type="molecule type" value="Genomic_DNA"/>
</dbReference>
<dbReference type="RefSeq" id="WP_326565605.1">
    <property type="nucleotide sequence ID" value="NZ_CP142149.1"/>
</dbReference>
<reference evidence="2 3" key="1">
    <citation type="journal article" date="2015" name="Int. J. Syst. Evol. Microbiol.">
        <title>Amycolatopsis rhabdoformis sp. nov., an actinomycete isolated from a tropical forest soil.</title>
        <authorList>
            <person name="Souza W.R."/>
            <person name="Silva R.E."/>
            <person name="Goodfellow M."/>
            <person name="Busarakam K."/>
            <person name="Figueiro F.S."/>
            <person name="Ferreira D."/>
            <person name="Rodrigues-Filho E."/>
            <person name="Moraes L.A.B."/>
            <person name="Zucchi T.D."/>
        </authorList>
    </citation>
    <scope>NUCLEOTIDE SEQUENCE [LARGE SCALE GENOMIC DNA]</scope>
    <source>
        <strain evidence="2 3">NCIMB 14900</strain>
    </source>
</reference>
<organism evidence="2 3">
    <name type="scientific">Amycolatopsis rhabdoformis</name>
    <dbReference type="NCBI Taxonomy" id="1448059"/>
    <lineage>
        <taxon>Bacteria</taxon>
        <taxon>Bacillati</taxon>
        <taxon>Actinomycetota</taxon>
        <taxon>Actinomycetes</taxon>
        <taxon>Pseudonocardiales</taxon>
        <taxon>Pseudonocardiaceae</taxon>
        <taxon>Amycolatopsis</taxon>
    </lineage>
</organism>
<dbReference type="InterPro" id="IPR003779">
    <property type="entry name" value="CMD-like"/>
</dbReference>